<dbReference type="CDD" id="cd01741">
    <property type="entry name" value="GATase1_1"/>
    <property type="match status" value="1"/>
</dbReference>
<dbReference type="AlphaFoldDB" id="A0A1G6Z3A4"/>
<organism evidence="2 3">
    <name type="scientific">Rhodospira trueperi</name>
    <dbReference type="NCBI Taxonomy" id="69960"/>
    <lineage>
        <taxon>Bacteria</taxon>
        <taxon>Pseudomonadati</taxon>
        <taxon>Pseudomonadota</taxon>
        <taxon>Alphaproteobacteria</taxon>
        <taxon>Rhodospirillales</taxon>
        <taxon>Rhodospirillaceae</taxon>
        <taxon>Rhodospira</taxon>
    </lineage>
</organism>
<reference evidence="2 3" key="1">
    <citation type="submission" date="2016-10" db="EMBL/GenBank/DDBJ databases">
        <authorList>
            <person name="de Groot N.N."/>
        </authorList>
    </citation>
    <scope>NUCLEOTIDE SEQUENCE [LARGE SCALE GENOMIC DNA]</scope>
    <source>
        <strain evidence="2 3">ATCC 700224</strain>
    </source>
</reference>
<keyword evidence="3" id="KW-1185">Reference proteome</keyword>
<dbReference type="InterPro" id="IPR044992">
    <property type="entry name" value="ChyE-like"/>
</dbReference>
<dbReference type="STRING" id="69960.SAMN05421720_102231"/>
<name>A0A1G6Z3A4_9PROT</name>
<dbReference type="InterPro" id="IPR017926">
    <property type="entry name" value="GATASE"/>
</dbReference>
<dbReference type="SUPFAM" id="SSF52317">
    <property type="entry name" value="Class I glutamine amidotransferase-like"/>
    <property type="match status" value="1"/>
</dbReference>
<dbReference type="PROSITE" id="PS51273">
    <property type="entry name" value="GATASE_TYPE_1"/>
    <property type="match status" value="1"/>
</dbReference>
<accession>A0A1G6Z3A4</accession>
<dbReference type="InterPro" id="IPR029062">
    <property type="entry name" value="Class_I_gatase-like"/>
</dbReference>
<dbReference type="PANTHER" id="PTHR42695:SF5">
    <property type="entry name" value="GLUTAMINE AMIDOTRANSFERASE YLR126C-RELATED"/>
    <property type="match status" value="1"/>
</dbReference>
<dbReference type="EMBL" id="FNAP01000002">
    <property type="protein sequence ID" value="SDD97011.1"/>
    <property type="molecule type" value="Genomic_DNA"/>
</dbReference>
<dbReference type="Pfam" id="PF00117">
    <property type="entry name" value="GATase"/>
    <property type="match status" value="1"/>
</dbReference>
<dbReference type="PANTHER" id="PTHR42695">
    <property type="entry name" value="GLUTAMINE AMIDOTRANSFERASE YLR126C-RELATED"/>
    <property type="match status" value="1"/>
</dbReference>
<evidence type="ECO:0000313" key="2">
    <source>
        <dbReference type="EMBL" id="SDD97011.1"/>
    </source>
</evidence>
<dbReference type="GO" id="GO:0005829">
    <property type="term" value="C:cytosol"/>
    <property type="evidence" value="ECO:0007669"/>
    <property type="project" value="TreeGrafter"/>
</dbReference>
<dbReference type="RefSeq" id="WP_245699075.1">
    <property type="nucleotide sequence ID" value="NZ_FNAP01000002.1"/>
</dbReference>
<evidence type="ECO:0000259" key="1">
    <source>
        <dbReference type="Pfam" id="PF00117"/>
    </source>
</evidence>
<gene>
    <name evidence="2" type="ORF">SAMN05421720_102231</name>
</gene>
<proteinExistence type="predicted"/>
<protein>
    <submittedName>
        <fullName evidence="2">GMP synthase (Glutamine-hydrolysing)</fullName>
    </submittedName>
</protein>
<sequence>MSLTRIRESLSSVSSLDGPPLRFLVVEGNPADQRRSIEAAGGTVGCALYAEVLRALAPPGSRCETVYPADPGGESLPRGLDWSQIDAVAWTGSALNVYDMTPGVTRQLDLSRAVFAAGPPYFGSCWALQIAAVAAGGTVEANPRGREIGLARKITLTEAGRDHPLYRGRPAAFDAVAIHTDIVTRPPPGCRVLAENAVTPIQAAEIRHDNGVFWGIQYHPEFDLFEVARLIARDAGALVAEGLFADEAAVARVTTEAEALTADPARCDLAWRLGVDGDVLDPVTRLIEVRNWIDHQVRPFVTGRRS</sequence>
<evidence type="ECO:0000313" key="3">
    <source>
        <dbReference type="Proteomes" id="UP000199412"/>
    </source>
</evidence>
<dbReference type="Proteomes" id="UP000199412">
    <property type="component" value="Unassembled WGS sequence"/>
</dbReference>
<feature type="domain" description="Glutamine amidotransferase" evidence="1">
    <location>
        <begin position="102"/>
        <end position="224"/>
    </location>
</feature>
<dbReference type="Gene3D" id="3.40.50.880">
    <property type="match status" value="1"/>
</dbReference>